<dbReference type="OrthoDB" id="292792at2"/>
<dbReference type="RefSeq" id="WP_097030640.1">
    <property type="nucleotide sequence ID" value="NZ_OAOQ01000008.1"/>
</dbReference>
<sequence length="557" mass="60503">MTRARSAAPAPRQTGNRRAGTGRVPSGGALLALQGTADAGPVPRPLHALQCLADDALAADGLRLRPPPTAIATKGPTIQRVGEAKQDIALLPEPLPPAKEPYSVGKTKLADAAKAANVARKNAKDDHWAKIKARSEGKPADRKGINAAYATVLKDITFERFLLQQPAFAPPPSKEPTKLFATAGTGTKTIGYAPTGTETVDVATLTPRTYTKLAKQPDEAKRAIFTGGADKKEYVEDKLGVKTRRYAFVEKNFHQMMEFFGTGFMEGRFQSLVRAGTGAERPDVRKPGQQSIAKDYQRGPKGTLSDTQLAFVHQHKGSGDHQRGLSLTSTPRKGETIGNAGENFRTDDGFMLKIDLARIPTSEAAPILLNHYATGGVRENLGDVRNPVKNGKNYKYDESVTKNRELYLEFLRPEYVVEIEYHPKKAVGDTGSKSFALKDYSTNEEFMNAVRTASAFDKYQLGFDSALKGEPLQVPSNTDATCKKGWDTASLYVDAYDKTTKPTTPGITTVDPFAEKAKYFTGPPSEFTIIKIARIHAMTGRPKIRKLADLGPKGPTI</sequence>
<dbReference type="AlphaFoldDB" id="A0A285CUB2"/>
<accession>A0A285CUB2</accession>
<reference evidence="3" key="1">
    <citation type="submission" date="2017-08" db="EMBL/GenBank/DDBJ databases">
        <authorList>
            <person name="Varghese N."/>
            <person name="Submissions S."/>
        </authorList>
    </citation>
    <scope>NUCLEOTIDE SEQUENCE [LARGE SCALE GENOMIC DNA]</scope>
    <source>
        <strain evidence="3">JA234</strain>
    </source>
</reference>
<feature type="region of interest" description="Disordered" evidence="1">
    <location>
        <begin position="1"/>
        <end position="28"/>
    </location>
</feature>
<proteinExistence type="predicted"/>
<evidence type="ECO:0000256" key="1">
    <source>
        <dbReference type="SAM" id="MobiDB-lite"/>
    </source>
</evidence>
<dbReference type="Proteomes" id="UP000219467">
    <property type="component" value="Unassembled WGS sequence"/>
</dbReference>
<organism evidence="2 3">
    <name type="scientific">Cereibacter ovatus</name>
    <dbReference type="NCBI Taxonomy" id="439529"/>
    <lineage>
        <taxon>Bacteria</taxon>
        <taxon>Pseudomonadati</taxon>
        <taxon>Pseudomonadota</taxon>
        <taxon>Alphaproteobacteria</taxon>
        <taxon>Rhodobacterales</taxon>
        <taxon>Paracoccaceae</taxon>
        <taxon>Cereibacter</taxon>
    </lineage>
</organism>
<gene>
    <name evidence="2" type="ORF">SAMN05878503_10857</name>
</gene>
<keyword evidence="3" id="KW-1185">Reference proteome</keyword>
<feature type="region of interest" description="Disordered" evidence="1">
    <location>
        <begin position="278"/>
        <end position="302"/>
    </location>
</feature>
<evidence type="ECO:0000313" key="2">
    <source>
        <dbReference type="EMBL" id="SNX71104.1"/>
    </source>
</evidence>
<evidence type="ECO:0000313" key="3">
    <source>
        <dbReference type="Proteomes" id="UP000219467"/>
    </source>
</evidence>
<name>A0A285CUB2_9RHOB</name>
<feature type="region of interest" description="Disordered" evidence="1">
    <location>
        <begin position="316"/>
        <end position="342"/>
    </location>
</feature>
<protein>
    <submittedName>
        <fullName evidence="2">Uncharacterized protein</fullName>
    </submittedName>
</protein>
<dbReference type="EMBL" id="OAOQ01000008">
    <property type="protein sequence ID" value="SNX71104.1"/>
    <property type="molecule type" value="Genomic_DNA"/>
</dbReference>